<sequence length="50" mass="5812">MSFLNPKTPSPSTVPIVYREIIRKNPTRLQPPLLGVWGLNNFQMIKELLY</sequence>
<organism evidence="1 2">
    <name type="scientific">Lyngbya aestuarii BL J</name>
    <dbReference type="NCBI Taxonomy" id="1348334"/>
    <lineage>
        <taxon>Bacteria</taxon>
        <taxon>Bacillati</taxon>
        <taxon>Cyanobacteriota</taxon>
        <taxon>Cyanophyceae</taxon>
        <taxon>Oscillatoriophycideae</taxon>
        <taxon>Oscillatoriales</taxon>
        <taxon>Microcoleaceae</taxon>
        <taxon>Lyngbya</taxon>
    </lineage>
</organism>
<dbReference type="EMBL" id="AUZM01000006">
    <property type="protein sequence ID" value="ERT09047.1"/>
    <property type="molecule type" value="Genomic_DNA"/>
</dbReference>
<keyword evidence="2" id="KW-1185">Reference proteome</keyword>
<dbReference type="AlphaFoldDB" id="U7QP53"/>
<reference evidence="1 2" key="1">
    <citation type="journal article" date="2013" name="Front. Microbiol.">
        <title>Comparative genomic analyses of the cyanobacterium, Lyngbya aestuarii BL J, a powerful hydrogen producer.</title>
        <authorList>
            <person name="Kothari A."/>
            <person name="Vaughn M."/>
            <person name="Garcia-Pichel F."/>
        </authorList>
    </citation>
    <scope>NUCLEOTIDE SEQUENCE [LARGE SCALE GENOMIC DNA]</scope>
    <source>
        <strain evidence="1 2">BL J</strain>
    </source>
</reference>
<comment type="caution">
    <text evidence="1">The sequence shown here is derived from an EMBL/GenBank/DDBJ whole genome shotgun (WGS) entry which is preliminary data.</text>
</comment>
<proteinExistence type="predicted"/>
<evidence type="ECO:0000313" key="2">
    <source>
        <dbReference type="Proteomes" id="UP000017127"/>
    </source>
</evidence>
<accession>U7QP53</accession>
<name>U7QP53_9CYAN</name>
<evidence type="ECO:0000313" key="1">
    <source>
        <dbReference type="EMBL" id="ERT09047.1"/>
    </source>
</evidence>
<gene>
    <name evidence="1" type="ORF">M595_1065</name>
</gene>
<dbReference type="Proteomes" id="UP000017127">
    <property type="component" value="Unassembled WGS sequence"/>
</dbReference>
<protein>
    <submittedName>
        <fullName evidence="1">Uncharacterized protein</fullName>
    </submittedName>
</protein>